<accession>A0ABY1S8F6</accession>
<dbReference type="InterPro" id="IPR011013">
    <property type="entry name" value="Gal_mutarotase_sf_dom"/>
</dbReference>
<proteinExistence type="predicted"/>
<dbReference type="CDD" id="cd09025">
    <property type="entry name" value="Aldose_epim_Slr1438"/>
    <property type="match status" value="1"/>
</dbReference>
<evidence type="ECO:0000313" key="2">
    <source>
        <dbReference type="Proteomes" id="UP000196803"/>
    </source>
</evidence>
<dbReference type="InterPro" id="IPR008183">
    <property type="entry name" value="Aldose_1/G6P_1-epimerase"/>
</dbReference>
<dbReference type="Proteomes" id="UP000196803">
    <property type="component" value="Unassembled WGS sequence"/>
</dbReference>
<dbReference type="InterPro" id="IPR014718">
    <property type="entry name" value="GH-type_carb-bd"/>
</dbReference>
<dbReference type="Gene3D" id="2.70.98.10">
    <property type="match status" value="1"/>
</dbReference>
<evidence type="ECO:0000313" key="1">
    <source>
        <dbReference type="EMBL" id="SMR93227.1"/>
    </source>
</evidence>
<dbReference type="SUPFAM" id="SSF74650">
    <property type="entry name" value="Galactose mutarotase-like"/>
    <property type="match status" value="1"/>
</dbReference>
<dbReference type="PANTHER" id="PTHR11122:SF13">
    <property type="entry name" value="GLUCOSE-6-PHOSPHATE 1-EPIMERASE"/>
    <property type="match status" value="1"/>
</dbReference>
<organism evidence="1 2">
    <name type="scientific">Caldicellulosiruptor bescii</name>
    <name type="common">Anaerocellum thermophilum</name>
    <dbReference type="NCBI Taxonomy" id="31899"/>
    <lineage>
        <taxon>Bacteria</taxon>
        <taxon>Bacillati</taxon>
        <taxon>Bacillota</taxon>
        <taxon>Bacillota incertae sedis</taxon>
        <taxon>Caldicellulosiruptorales</taxon>
        <taxon>Caldicellulosiruptoraceae</taxon>
        <taxon>Caldicellulosiruptor</taxon>
    </lineage>
</organism>
<comment type="caution">
    <text evidence="1">The sequence shown here is derived from an EMBL/GenBank/DDBJ whole genome shotgun (WGS) entry which is preliminary data.</text>
</comment>
<dbReference type="Pfam" id="PF01263">
    <property type="entry name" value="Aldose_epim"/>
    <property type="match status" value="1"/>
</dbReference>
<dbReference type="RefSeq" id="WP_015908065.1">
    <property type="nucleotide sequence ID" value="NZ_FUZJ01000001.1"/>
</dbReference>
<name>A0ABY1S8F6_CALBS</name>
<dbReference type="PANTHER" id="PTHR11122">
    <property type="entry name" value="APOSPORY-ASSOCIATED PROTEIN C-RELATED"/>
    <property type="match status" value="1"/>
</dbReference>
<reference evidence="1 2" key="1">
    <citation type="submission" date="2017-05" db="EMBL/GenBank/DDBJ databases">
        <authorList>
            <person name="Varghese N."/>
            <person name="Submissions S."/>
        </authorList>
    </citation>
    <scope>NUCLEOTIDE SEQUENCE [LARGE SCALE GENOMIC DNA]</scope>
    <source>
        <strain evidence="1 2">MACB1020</strain>
    </source>
</reference>
<protein>
    <submittedName>
        <fullName evidence="1">Galactose mutarotase</fullName>
    </submittedName>
</protein>
<gene>
    <name evidence="1" type="ORF">SAMN05216240_1445</name>
</gene>
<sequence>MEFVEKSFENGLELVKIYSKTKNSYFTVAPERGAIVILLNLSGKEILYLNEATLFDRTKNIRGGIPVLFPICGRVVDGKIFFKGQEFEMKNHGFARDSNFNIAGYVDMPDKNGIILRLSSNEFTKRFYPYDFELLMQYTLNDEMFEVKMIVKNEDSDIMPFYAGFHPYFLCNKEEFTLKLECEKCFDDVEKRFIDLQDFKEIDFSKPEVNLDFLDVGSSEVEITLDRDKKIVLLKDENFKNIVVWSLKDFDFVCVEPWMGEHEGYINNKFYYLEPGAIFEGWFAIKLASKVK</sequence>
<dbReference type="EMBL" id="FXXC01000001">
    <property type="protein sequence ID" value="SMR93227.1"/>
    <property type="molecule type" value="Genomic_DNA"/>
</dbReference>
<dbReference type="GeneID" id="31772987"/>
<keyword evidence="2" id="KW-1185">Reference proteome</keyword>